<gene>
    <name evidence="5" type="ORF">CFN03_11665</name>
    <name evidence="4" type="ORF">F7P68_0005675</name>
    <name evidence="3" type="ORF">SN16_04340</name>
</gene>
<keyword evidence="8" id="KW-1185">Reference proteome</keyword>
<evidence type="ECO:0000313" key="6">
    <source>
        <dbReference type="Proteomes" id="UP000031546"/>
    </source>
</evidence>
<reference evidence="8" key="3">
    <citation type="submission" date="2020-04" db="EMBL/GenBank/DDBJ databases">
        <title>Genome analysis and biological profiling of marine Cellulosimicrobium funkei MOSEL-ME6.</title>
        <authorList>
            <person name="Tanveer F."/>
            <person name="Xie Y."/>
            <person name="Shinwari Z.K."/>
        </authorList>
    </citation>
    <scope>NUCLEOTIDE SEQUENCE [LARGE SCALE GENOMIC DNA]</scope>
    <source>
        <strain evidence="8">MOSEL-ME25</strain>
    </source>
</reference>
<dbReference type="AlphaFoldDB" id="A0A0C2HHZ7"/>
<proteinExistence type="inferred from homology"/>
<dbReference type="Proteomes" id="UP000527860">
    <property type="component" value="Unassembled WGS sequence"/>
</dbReference>
<reference evidence="3 6" key="1">
    <citation type="submission" date="2015-01" db="EMBL/GenBank/DDBJ databases">
        <title>Genome sequences of high lactate-tolerant strain Salinicoccus roseus W12 with industrial interest.</title>
        <authorList>
            <person name="Wang H."/>
            <person name="Yu B."/>
        </authorList>
    </citation>
    <scope>NUCLEOTIDE SEQUENCE [LARGE SCALE GENOMIC DNA]</scope>
    <source>
        <strain evidence="3 6">W12</strain>
    </source>
</reference>
<dbReference type="InterPro" id="IPR025889">
    <property type="entry name" value="GSP17M-like_dom"/>
</dbReference>
<evidence type="ECO:0000256" key="1">
    <source>
        <dbReference type="ARBA" id="ARBA00008128"/>
    </source>
</evidence>
<accession>A0A0C2HHZ7</accession>
<dbReference type="Proteomes" id="UP000216682">
    <property type="component" value="Unassembled WGS sequence"/>
</dbReference>
<dbReference type="EMBL" id="NPEZ01000006">
    <property type="protein sequence ID" value="OZT76516.1"/>
    <property type="molecule type" value="Genomic_DNA"/>
</dbReference>
<evidence type="ECO:0000259" key="2">
    <source>
        <dbReference type="Pfam" id="PF11181"/>
    </source>
</evidence>
<dbReference type="Proteomes" id="UP000031546">
    <property type="component" value="Unassembled WGS sequence"/>
</dbReference>
<evidence type="ECO:0000313" key="8">
    <source>
        <dbReference type="Proteomes" id="UP000527860"/>
    </source>
</evidence>
<dbReference type="RefSeq" id="WP_040105385.1">
    <property type="nucleotide sequence ID" value="NZ_CANMYM010000002.1"/>
</dbReference>
<name>A0A0C2HHZ7_9STAP</name>
<dbReference type="EMBL" id="JABEVU030000001">
    <property type="protein sequence ID" value="MDB0580010.1"/>
    <property type="molecule type" value="Genomic_DNA"/>
</dbReference>
<reference evidence="4 8" key="5">
    <citation type="submission" date="2022-12" db="EMBL/GenBank/DDBJ databases">
        <title>Genome analysis and biological profiling of marine Salinicoccus roseus MOSEL-ME25.</title>
        <authorList>
            <person name="Mirza F.T."/>
            <person name="Xie Y."/>
            <person name="Shinwari Z.K."/>
        </authorList>
    </citation>
    <scope>NUCLEOTIDE SEQUENCE [LARGE SCALE GENOMIC DNA]</scope>
    <source>
        <strain evidence="4 8">MOSEL-ME25</strain>
    </source>
</reference>
<reference evidence="5 7" key="2">
    <citation type="submission" date="2017-07" db="EMBL/GenBank/DDBJ databases">
        <title>Shotgun whole genome sequences of three halophilic bacterial isolates.</title>
        <authorList>
            <person name="Pozzo T."/>
            <person name="Higdon S.M."/>
            <person name="Quillaguaman J."/>
        </authorList>
    </citation>
    <scope>NUCLEOTIDE SEQUENCE [LARGE SCALE GENOMIC DNA]</scope>
    <source>
        <strain evidence="5 7">BU-1</strain>
    </source>
</reference>
<comment type="caution">
    <text evidence="3">The sequence shown here is derived from an EMBL/GenBank/DDBJ whole genome shotgun (WGS) entry which is preliminary data.</text>
</comment>
<reference evidence="4" key="4">
    <citation type="submission" date="2020-04" db="EMBL/GenBank/DDBJ databases">
        <authorList>
            <person name="Tanveer F."/>
            <person name="Xie Y."/>
            <person name="Shinwari Z.K."/>
        </authorList>
    </citation>
    <scope>NUCLEOTIDE SEQUENCE</scope>
    <source>
        <strain evidence="4">MOSEL-ME25</strain>
    </source>
</reference>
<dbReference type="GeneID" id="77844773"/>
<protein>
    <submittedName>
        <fullName evidence="3">General stress protein</fullName>
    </submittedName>
</protein>
<sequence length="116" mass="12869">MKPFIKPYTNDEALQDDIGKLTSKDVKADDIYVISHDDDRTKRIADNAGASTVGLSEMGVGEAVKSTFEKKGDLLRKQLQNLGFSESEAESFESEMDEGKVFLIVTNNDSIEQYLS</sequence>
<dbReference type="Pfam" id="PF11181">
    <property type="entry name" value="YflT"/>
    <property type="match status" value="1"/>
</dbReference>
<dbReference type="OrthoDB" id="2353304at2"/>
<evidence type="ECO:0000313" key="4">
    <source>
        <dbReference type="EMBL" id="MDB0580010.1"/>
    </source>
</evidence>
<evidence type="ECO:0000313" key="3">
    <source>
        <dbReference type="EMBL" id="KIH71274.1"/>
    </source>
</evidence>
<feature type="domain" description="General stress protein 17M-like" evidence="2">
    <location>
        <begin position="3"/>
        <end position="99"/>
    </location>
</feature>
<organism evidence="3 6">
    <name type="scientific">Salinicoccus roseus</name>
    <dbReference type="NCBI Taxonomy" id="45670"/>
    <lineage>
        <taxon>Bacteria</taxon>
        <taxon>Bacillati</taxon>
        <taxon>Bacillota</taxon>
        <taxon>Bacilli</taxon>
        <taxon>Bacillales</taxon>
        <taxon>Staphylococcaceae</taxon>
        <taxon>Salinicoccus</taxon>
    </lineage>
</organism>
<evidence type="ECO:0000313" key="7">
    <source>
        <dbReference type="Proteomes" id="UP000216682"/>
    </source>
</evidence>
<dbReference type="EMBL" id="JXII01000003">
    <property type="protein sequence ID" value="KIH71274.1"/>
    <property type="molecule type" value="Genomic_DNA"/>
</dbReference>
<evidence type="ECO:0000313" key="5">
    <source>
        <dbReference type="EMBL" id="OZT76516.1"/>
    </source>
</evidence>
<dbReference type="STRING" id="45670.SN16_04340"/>
<comment type="similarity">
    <text evidence="1">Belongs to the UPF0355 family.</text>
</comment>